<feature type="transmembrane region" description="Helical" evidence="1">
    <location>
        <begin position="21"/>
        <end position="39"/>
    </location>
</feature>
<dbReference type="Pfam" id="PF14143">
    <property type="entry name" value="YrhC"/>
    <property type="match status" value="1"/>
</dbReference>
<gene>
    <name evidence="2" type="ORF">SAMN05421743_11166</name>
</gene>
<dbReference type="Proteomes" id="UP000198584">
    <property type="component" value="Unassembled WGS sequence"/>
</dbReference>
<dbReference type="EMBL" id="FNQR01000011">
    <property type="protein sequence ID" value="SEA95671.1"/>
    <property type="molecule type" value="Genomic_DNA"/>
</dbReference>
<proteinExistence type="predicted"/>
<keyword evidence="1" id="KW-1133">Transmembrane helix</keyword>
<protein>
    <submittedName>
        <fullName evidence="2">YrhC-like protein</fullName>
    </submittedName>
</protein>
<dbReference type="RefSeq" id="WP_093045517.1">
    <property type="nucleotide sequence ID" value="NZ_FNQR01000011.1"/>
</dbReference>
<accession>A0A1H4FER7</accession>
<dbReference type="InterPro" id="IPR025418">
    <property type="entry name" value="YrhC-like"/>
</dbReference>
<reference evidence="2 3" key="1">
    <citation type="submission" date="2016-10" db="EMBL/GenBank/DDBJ databases">
        <authorList>
            <person name="de Groot N.N."/>
        </authorList>
    </citation>
    <scope>NUCLEOTIDE SEQUENCE [LARGE SCALE GENOMIC DNA]</scope>
    <source>
        <strain evidence="2 3">CCM7597</strain>
    </source>
</reference>
<keyword evidence="1" id="KW-0812">Transmembrane</keyword>
<organism evidence="2 3">
    <name type="scientific">Thalassobacillus cyri</name>
    <dbReference type="NCBI Taxonomy" id="571932"/>
    <lineage>
        <taxon>Bacteria</taxon>
        <taxon>Bacillati</taxon>
        <taxon>Bacillota</taxon>
        <taxon>Bacilli</taxon>
        <taxon>Bacillales</taxon>
        <taxon>Bacillaceae</taxon>
        <taxon>Thalassobacillus</taxon>
    </lineage>
</organism>
<evidence type="ECO:0000256" key="1">
    <source>
        <dbReference type="SAM" id="Phobius"/>
    </source>
</evidence>
<keyword evidence="3" id="KW-1185">Reference proteome</keyword>
<name>A0A1H4FER7_9BACI</name>
<evidence type="ECO:0000313" key="3">
    <source>
        <dbReference type="Proteomes" id="UP000198584"/>
    </source>
</evidence>
<dbReference type="OrthoDB" id="2721846at2"/>
<dbReference type="AlphaFoldDB" id="A0A1H4FER7"/>
<keyword evidence="1" id="KW-0472">Membrane</keyword>
<sequence length="76" mass="8998">MNSMKQLENKIEDYKRFIITLIIVSSYFFIGTIISMYVYHNQLEGLMVTLTLMGLATAFYFILKLTEFQQKLTEEE</sequence>
<evidence type="ECO:0000313" key="2">
    <source>
        <dbReference type="EMBL" id="SEA95671.1"/>
    </source>
</evidence>
<feature type="transmembrane region" description="Helical" evidence="1">
    <location>
        <begin position="45"/>
        <end position="63"/>
    </location>
</feature>
<dbReference type="STRING" id="571932.SAMN05421743_11166"/>